<evidence type="ECO:0008006" key="4">
    <source>
        <dbReference type="Google" id="ProtNLM"/>
    </source>
</evidence>
<evidence type="ECO:0000313" key="2">
    <source>
        <dbReference type="EMBL" id="PIT62320.1"/>
    </source>
</evidence>
<keyword evidence="1" id="KW-0812">Transmembrane</keyword>
<keyword evidence="1" id="KW-1133">Transmembrane helix</keyword>
<reference evidence="2 3" key="1">
    <citation type="journal article" date="2017" name="MBio">
        <title>Type VI secretion-mediated competition in the bee gut microbiome.</title>
        <authorList>
            <person name="Steele M.I."/>
            <person name="Kwong W.K."/>
            <person name="Powell J.E."/>
            <person name="Whiteley M."/>
            <person name="Moran N.A."/>
        </authorList>
    </citation>
    <scope>NUCLEOTIDE SEQUENCE [LARGE SCALE GENOMIC DNA]</scope>
    <source>
        <strain evidence="2 3">PEB0171</strain>
    </source>
</reference>
<name>A0A2N9Y3V3_9NEIS</name>
<dbReference type="AlphaFoldDB" id="A0A2N9Y3V3"/>
<organism evidence="2 3">
    <name type="scientific">Snodgrassella alvi</name>
    <dbReference type="NCBI Taxonomy" id="1196083"/>
    <lineage>
        <taxon>Bacteria</taxon>
        <taxon>Pseudomonadati</taxon>
        <taxon>Pseudomonadota</taxon>
        <taxon>Betaproteobacteria</taxon>
        <taxon>Neisseriales</taxon>
        <taxon>Neisseriaceae</taxon>
        <taxon>Snodgrassella</taxon>
    </lineage>
</organism>
<proteinExistence type="predicted"/>
<dbReference type="Proteomes" id="UP000231094">
    <property type="component" value="Unassembled WGS sequence"/>
</dbReference>
<feature type="transmembrane region" description="Helical" evidence="1">
    <location>
        <begin position="73"/>
        <end position="96"/>
    </location>
</feature>
<comment type="caution">
    <text evidence="2">The sequence shown here is derived from an EMBL/GenBank/DDBJ whole genome shotgun (WGS) entry which is preliminary data.</text>
</comment>
<gene>
    <name evidence="2" type="ORF">BHC47_04270</name>
</gene>
<accession>A0A2N9Y3V3</accession>
<dbReference type="EMBL" id="MEIV01000051">
    <property type="protein sequence ID" value="PIT62320.1"/>
    <property type="molecule type" value="Genomic_DNA"/>
</dbReference>
<protein>
    <recommendedName>
        <fullName evidence="4">Periplasmic protein</fullName>
    </recommendedName>
</protein>
<evidence type="ECO:0000313" key="3">
    <source>
        <dbReference type="Proteomes" id="UP000231094"/>
    </source>
</evidence>
<sequence>MLSVNVRIYFVAGQYWPEKKKQTAKEYKQCLFISILSSESIEISLYDNHHFSLSSKIIIRYLYTEITIMKKKLLFSALFSLLCTPAHVCALTPAIVPKCDINRKTILQAELINEQKALAEAQQALNRSRTGKGSDTTELQNMVLDRQINIQALQRELSRMKRSCNPNHIGK</sequence>
<evidence type="ECO:0000256" key="1">
    <source>
        <dbReference type="SAM" id="Phobius"/>
    </source>
</evidence>
<keyword evidence="1" id="KW-0472">Membrane</keyword>
<dbReference type="RefSeq" id="WP_100116047.1">
    <property type="nucleotide sequence ID" value="NZ_MEIV01000051.1"/>
</dbReference>